<dbReference type="OrthoDB" id="8482111at2"/>
<dbReference type="Gene3D" id="6.10.340.10">
    <property type="match status" value="1"/>
</dbReference>
<dbReference type="SUPFAM" id="SSF58104">
    <property type="entry name" value="Methyl-accepting chemotaxis protein (MCP) signaling domain"/>
    <property type="match status" value="1"/>
</dbReference>
<evidence type="ECO:0000256" key="1">
    <source>
        <dbReference type="ARBA" id="ARBA00023224"/>
    </source>
</evidence>
<name>A0A3S2ZAN7_9PROT</name>
<evidence type="ECO:0000256" key="3">
    <source>
        <dbReference type="PROSITE-ProRule" id="PRU00284"/>
    </source>
</evidence>
<dbReference type="GO" id="GO:0006935">
    <property type="term" value="P:chemotaxis"/>
    <property type="evidence" value="ECO:0007669"/>
    <property type="project" value="InterPro"/>
</dbReference>
<dbReference type="InterPro" id="IPR004090">
    <property type="entry name" value="Chemotax_Me-accpt_rcpt"/>
</dbReference>
<evidence type="ECO:0000313" key="6">
    <source>
        <dbReference type="EMBL" id="RVU39380.1"/>
    </source>
</evidence>
<dbReference type="SMART" id="SM00283">
    <property type="entry name" value="MA"/>
    <property type="match status" value="1"/>
</dbReference>
<feature type="transmembrane region" description="Helical" evidence="4">
    <location>
        <begin position="201"/>
        <end position="221"/>
    </location>
</feature>
<evidence type="ECO:0000256" key="2">
    <source>
        <dbReference type="ARBA" id="ARBA00029447"/>
    </source>
</evidence>
<feature type="domain" description="Methyl-accepting transducer" evidence="5">
    <location>
        <begin position="317"/>
        <end position="553"/>
    </location>
</feature>
<dbReference type="InterPro" id="IPR004089">
    <property type="entry name" value="MCPsignal_dom"/>
</dbReference>
<dbReference type="AlphaFoldDB" id="A0A3S2ZAN7"/>
<proteinExistence type="inferred from homology"/>
<dbReference type="PANTHER" id="PTHR32089:SF112">
    <property type="entry name" value="LYSOZYME-LIKE PROTEIN-RELATED"/>
    <property type="match status" value="1"/>
</dbReference>
<dbReference type="RefSeq" id="WP_127764751.1">
    <property type="nucleotide sequence ID" value="NZ_SADE01000001.1"/>
</dbReference>
<dbReference type="GO" id="GO:0007165">
    <property type="term" value="P:signal transduction"/>
    <property type="evidence" value="ECO:0007669"/>
    <property type="project" value="UniProtKB-KW"/>
</dbReference>
<dbReference type="PROSITE" id="PS50111">
    <property type="entry name" value="CHEMOTAXIS_TRANSDUC_2"/>
    <property type="match status" value="1"/>
</dbReference>
<keyword evidence="4" id="KW-0812">Transmembrane</keyword>
<organism evidence="6 7">
    <name type="scientific">Hwanghaeella grinnelliae</name>
    <dbReference type="NCBI Taxonomy" id="2500179"/>
    <lineage>
        <taxon>Bacteria</taxon>
        <taxon>Pseudomonadati</taxon>
        <taxon>Pseudomonadota</taxon>
        <taxon>Alphaproteobacteria</taxon>
        <taxon>Rhodospirillales</taxon>
        <taxon>Rhodospirillaceae</taxon>
        <taxon>Hwanghaeella</taxon>
    </lineage>
</organism>
<keyword evidence="1 3" id="KW-0807">Transducer</keyword>
<comment type="caution">
    <text evidence="6">The sequence shown here is derived from an EMBL/GenBank/DDBJ whole genome shotgun (WGS) entry which is preliminary data.</text>
</comment>
<protein>
    <recommendedName>
        <fullName evidence="5">Methyl-accepting transducer domain-containing protein</fullName>
    </recommendedName>
</protein>
<dbReference type="EMBL" id="SADE01000001">
    <property type="protein sequence ID" value="RVU39380.1"/>
    <property type="molecule type" value="Genomic_DNA"/>
</dbReference>
<evidence type="ECO:0000256" key="4">
    <source>
        <dbReference type="SAM" id="Phobius"/>
    </source>
</evidence>
<comment type="similarity">
    <text evidence="2">Belongs to the methyl-accepting chemotaxis (MCP) protein family.</text>
</comment>
<dbReference type="Pfam" id="PF00015">
    <property type="entry name" value="MCPsignal"/>
    <property type="match status" value="1"/>
</dbReference>
<dbReference type="PRINTS" id="PR00260">
    <property type="entry name" value="CHEMTRNSDUCR"/>
</dbReference>
<dbReference type="Gene3D" id="1.10.287.950">
    <property type="entry name" value="Methyl-accepting chemotaxis protein"/>
    <property type="match status" value="1"/>
</dbReference>
<dbReference type="GO" id="GO:0004888">
    <property type="term" value="F:transmembrane signaling receptor activity"/>
    <property type="evidence" value="ECO:0007669"/>
    <property type="project" value="InterPro"/>
</dbReference>
<keyword evidence="7" id="KW-1185">Reference proteome</keyword>
<keyword evidence="4" id="KW-1133">Transmembrane helix</keyword>
<dbReference type="GO" id="GO:0016020">
    <property type="term" value="C:membrane"/>
    <property type="evidence" value="ECO:0007669"/>
    <property type="project" value="InterPro"/>
</dbReference>
<keyword evidence="4" id="KW-0472">Membrane</keyword>
<sequence>MSLKKLVLFTFGFLIILALVNAATSSLLQSRTSQALLVIEDEILVTDQKVMELVQVIEEMRYSTAQVQQWYTDISATRGLDGLNDGIEEAQAYAETFRSDAQIALTLARELGDETMANAISEAIQAFDPYQEMGETMALAYIEGGPESGNKIMGNFDEAAAKIGDAVAAMRENVKSLIERADGTMVAALSSLETDSAVTKYVTLGIAGLIILVLAISGYFATRKIVPRIVHVSEVQSQLAEGKLEAWVPEYENPPEVAALCKAMYKFKQESRAANKFREEQDQFRIDTARKQKETLDGLADQFQSAVGGVIQALSSSASQLSSTSMEVSDIANRTASRSSNVRNAASDAGQDISAVTDSVSEVNKAVEEVSSQVTETSRLTNNAAQQAAAAGEKVAALNAASAKINDIVSLISDIAEQTNLLALNATIEAARAGDAGKGFAVVANEVKSLASQTQKATEDISSQVSNMLNEIAASTTAVEQITLAVNQTNATMTSIAGAVEEQAVTTSEVARAAKAASERINSVIVDIGSVSKDATSTGGATEELQASADELSRNSDLLTTETENFIRHIRSVDSAA</sequence>
<reference evidence="7" key="1">
    <citation type="submission" date="2019-01" db="EMBL/GenBank/DDBJ databases">
        <title>Gri0909 isolated from a small marine red alga.</title>
        <authorList>
            <person name="Kim J."/>
            <person name="Jeong S.E."/>
            <person name="Jeon C.O."/>
        </authorList>
    </citation>
    <scope>NUCLEOTIDE SEQUENCE [LARGE SCALE GENOMIC DNA]</scope>
    <source>
        <strain evidence="7">Gri0909</strain>
    </source>
</reference>
<evidence type="ECO:0000313" key="7">
    <source>
        <dbReference type="Proteomes" id="UP000287447"/>
    </source>
</evidence>
<dbReference type="Proteomes" id="UP000287447">
    <property type="component" value="Unassembled WGS sequence"/>
</dbReference>
<accession>A0A3S2ZAN7</accession>
<gene>
    <name evidence="6" type="ORF">EOI86_09110</name>
</gene>
<evidence type="ECO:0000259" key="5">
    <source>
        <dbReference type="PROSITE" id="PS50111"/>
    </source>
</evidence>
<dbReference type="PANTHER" id="PTHR32089">
    <property type="entry name" value="METHYL-ACCEPTING CHEMOTAXIS PROTEIN MCPB"/>
    <property type="match status" value="1"/>
</dbReference>